<evidence type="ECO:0000256" key="2">
    <source>
        <dbReference type="ARBA" id="ARBA00023002"/>
    </source>
</evidence>
<dbReference type="SUPFAM" id="SSF51735">
    <property type="entry name" value="NAD(P)-binding Rossmann-fold domains"/>
    <property type="match status" value="1"/>
</dbReference>
<evidence type="ECO:0000313" key="4">
    <source>
        <dbReference type="EMBL" id="KAG0556864.1"/>
    </source>
</evidence>
<name>A0A8T0GEX5_CERPU</name>
<dbReference type="GO" id="GO:0005737">
    <property type="term" value="C:cytoplasm"/>
    <property type="evidence" value="ECO:0007669"/>
    <property type="project" value="TreeGrafter"/>
</dbReference>
<dbReference type="InterPro" id="IPR036291">
    <property type="entry name" value="NAD(P)-bd_dom_sf"/>
</dbReference>
<evidence type="ECO:0000313" key="5">
    <source>
        <dbReference type="Proteomes" id="UP000822688"/>
    </source>
</evidence>
<dbReference type="Proteomes" id="UP000822688">
    <property type="component" value="Chromosome 11"/>
</dbReference>
<dbReference type="EMBL" id="CM026432">
    <property type="protein sequence ID" value="KAG0556864.1"/>
    <property type="molecule type" value="Genomic_DNA"/>
</dbReference>
<dbReference type="PRINTS" id="PR00081">
    <property type="entry name" value="GDHRDH"/>
</dbReference>
<organism evidence="4 5">
    <name type="scientific">Ceratodon purpureus</name>
    <name type="common">Fire moss</name>
    <name type="synonym">Dicranum purpureum</name>
    <dbReference type="NCBI Taxonomy" id="3225"/>
    <lineage>
        <taxon>Eukaryota</taxon>
        <taxon>Viridiplantae</taxon>
        <taxon>Streptophyta</taxon>
        <taxon>Embryophyta</taxon>
        <taxon>Bryophyta</taxon>
        <taxon>Bryophytina</taxon>
        <taxon>Bryopsida</taxon>
        <taxon>Dicranidae</taxon>
        <taxon>Pseudoditrichales</taxon>
        <taxon>Ditrichaceae</taxon>
        <taxon>Ceratodon</taxon>
    </lineage>
</organism>
<dbReference type="Pfam" id="PF00106">
    <property type="entry name" value="adh_short"/>
    <property type="match status" value="1"/>
</dbReference>
<reference evidence="4 5" key="1">
    <citation type="submission" date="2020-06" db="EMBL/GenBank/DDBJ databases">
        <title>WGS assembly of Ceratodon purpureus strain R40.</title>
        <authorList>
            <person name="Carey S.B."/>
            <person name="Jenkins J."/>
            <person name="Shu S."/>
            <person name="Lovell J.T."/>
            <person name="Sreedasyam A."/>
            <person name="Maumus F."/>
            <person name="Tiley G.P."/>
            <person name="Fernandez-Pozo N."/>
            <person name="Barry K."/>
            <person name="Chen C."/>
            <person name="Wang M."/>
            <person name="Lipzen A."/>
            <person name="Daum C."/>
            <person name="Saski C.A."/>
            <person name="Payton A.C."/>
            <person name="Mcbreen J.C."/>
            <person name="Conrad R.E."/>
            <person name="Kollar L.M."/>
            <person name="Olsson S."/>
            <person name="Huttunen S."/>
            <person name="Landis J.B."/>
            <person name="Wickett N.J."/>
            <person name="Johnson M.G."/>
            <person name="Rensing S.A."/>
            <person name="Grimwood J."/>
            <person name="Schmutz J."/>
            <person name="Mcdaniel S.F."/>
        </authorList>
    </citation>
    <scope>NUCLEOTIDE SEQUENCE [LARGE SCALE GENOMIC DNA]</scope>
    <source>
        <strain evidence="4 5">R40</strain>
    </source>
</reference>
<accession>A0A8T0GEX5</accession>
<proteinExistence type="inferred from homology"/>
<protein>
    <submittedName>
        <fullName evidence="4">Uncharacterized protein</fullName>
    </submittedName>
</protein>
<evidence type="ECO:0000256" key="3">
    <source>
        <dbReference type="RuleBase" id="RU000363"/>
    </source>
</evidence>
<comment type="similarity">
    <text evidence="1 3">Belongs to the short-chain dehydrogenases/reductases (SDR) family.</text>
</comment>
<dbReference type="InterPro" id="IPR002347">
    <property type="entry name" value="SDR_fam"/>
</dbReference>
<dbReference type="PROSITE" id="PS00061">
    <property type="entry name" value="ADH_SHORT"/>
    <property type="match status" value="1"/>
</dbReference>
<sequence>MKVERGQAAFITGAGGGIGRALAVALASRGVQITVLDMMTTKGEETVRLVEEAHAKISYRPNSPSAIFIDCDVPKTDDLAAAFARHQNVFGRLDICINNAGVGDGEPFYGAGVDSWRKVIEVNLIAFIDGTSKAIQEMKERGGLILNLGSAASFIPVPFGPIYSASKGGVAMFTRSLAHLGMGIRVNSLCPEYVETPLLEDVPVFLRDYFRDQMGFVKMERILEATFSLLDDESKKGECIWVPVNRPTQTWPDDETNSKYQAFKKNGSAFTGVFN</sequence>
<keyword evidence="2" id="KW-0560">Oxidoreductase</keyword>
<keyword evidence="5" id="KW-1185">Reference proteome</keyword>
<dbReference type="InterPro" id="IPR020904">
    <property type="entry name" value="Sc_DH/Rdtase_CS"/>
</dbReference>
<gene>
    <name evidence="4" type="ORF">KC19_11G084900</name>
</gene>
<dbReference type="PRINTS" id="PR00080">
    <property type="entry name" value="SDRFAMILY"/>
</dbReference>
<dbReference type="Gene3D" id="3.40.50.720">
    <property type="entry name" value="NAD(P)-binding Rossmann-like Domain"/>
    <property type="match status" value="1"/>
</dbReference>
<dbReference type="GO" id="GO:0016616">
    <property type="term" value="F:oxidoreductase activity, acting on the CH-OH group of donors, NAD or NADP as acceptor"/>
    <property type="evidence" value="ECO:0007669"/>
    <property type="project" value="TreeGrafter"/>
</dbReference>
<evidence type="ECO:0000256" key="1">
    <source>
        <dbReference type="ARBA" id="ARBA00006484"/>
    </source>
</evidence>
<dbReference type="AlphaFoldDB" id="A0A8T0GEX5"/>
<comment type="caution">
    <text evidence="4">The sequence shown here is derived from an EMBL/GenBank/DDBJ whole genome shotgun (WGS) entry which is preliminary data.</text>
</comment>
<dbReference type="PANTHER" id="PTHR44229:SF4">
    <property type="entry name" value="15-HYDROXYPROSTAGLANDIN DEHYDROGENASE [NAD(+)]"/>
    <property type="match status" value="1"/>
</dbReference>
<dbReference type="PANTHER" id="PTHR44229">
    <property type="entry name" value="15-HYDROXYPROSTAGLANDIN DEHYDROGENASE [NAD(+)]"/>
    <property type="match status" value="1"/>
</dbReference>